<dbReference type="InterPro" id="IPR007329">
    <property type="entry name" value="FMN-bd"/>
</dbReference>
<evidence type="ECO:0000313" key="4">
    <source>
        <dbReference type="Proteomes" id="UP000184694"/>
    </source>
</evidence>
<feature type="transmembrane region" description="Helical" evidence="1">
    <location>
        <begin position="321"/>
        <end position="345"/>
    </location>
</feature>
<dbReference type="EMBL" id="FSRG01000003">
    <property type="protein sequence ID" value="SIN79701.1"/>
    <property type="molecule type" value="Genomic_DNA"/>
</dbReference>
<dbReference type="Pfam" id="PF04205">
    <property type="entry name" value="FMN_bind"/>
    <property type="match status" value="1"/>
</dbReference>
<keyword evidence="4" id="KW-1185">Reference proteome</keyword>
<feature type="transmembrane region" description="Helical" evidence="1">
    <location>
        <begin position="237"/>
        <end position="255"/>
    </location>
</feature>
<keyword evidence="1" id="KW-1133">Transmembrane helix</keyword>
<feature type="domain" description="FMN-binding" evidence="2">
    <location>
        <begin position="76"/>
        <end position="155"/>
    </location>
</feature>
<dbReference type="OrthoDB" id="5497313at2"/>
<dbReference type="GO" id="GO:0010181">
    <property type="term" value="F:FMN binding"/>
    <property type="evidence" value="ECO:0007669"/>
    <property type="project" value="InterPro"/>
</dbReference>
<dbReference type="Pfam" id="PF12801">
    <property type="entry name" value="Fer4_5"/>
    <property type="match status" value="2"/>
</dbReference>
<protein>
    <submittedName>
        <fullName evidence="3">4Fe-4S binding domain-containing protein</fullName>
    </submittedName>
</protein>
<name>A0A1N6E9R7_9BACT</name>
<dbReference type="AlphaFoldDB" id="A0A1N6E9R7"/>
<keyword evidence="1" id="KW-0812">Transmembrane</keyword>
<dbReference type="RefSeq" id="WP_074215654.1">
    <property type="nucleotide sequence ID" value="NZ_FSRG01000003.1"/>
</dbReference>
<sequence>MSRKSIERILAVLSLCILIAAWVAGGVRSDEAGLERIKNISADIEGVKQVRPSVYEGHRTGEPDDKLYIGLAEHPSYGGPLQVAVVVNRDEIIERVALVQSTDTSTYITRVLGDGVLDAFLGASSSNLPHVDAVSGATLSSNAMRKGVEKAVDYIRGSAVEESTVQLSNEEMSKAALSTLFFLLAFVISSHFFKWNKKYARLGLLGVCTIVLGFMYGAQFSLASLVLFLSGLWTKGMASYTALICLVLALVIFLATRKNLYCAMLCPFGGVQEGLGRITGCSAPKKTEWMKWTARGFTLFAMSAAVYFRNPSDAQFEPFGMAFSFIGSTAIFALTVLIVVTSLVIKRPWCTLLCPIGSLFEYLTFMRTWLVPSKKRKAEQ</sequence>
<proteinExistence type="predicted"/>
<evidence type="ECO:0000256" key="1">
    <source>
        <dbReference type="SAM" id="Phobius"/>
    </source>
</evidence>
<gene>
    <name evidence="3" type="ORF">SAMN02745161_0813</name>
</gene>
<feature type="transmembrane region" description="Helical" evidence="1">
    <location>
        <begin position="352"/>
        <end position="370"/>
    </location>
</feature>
<dbReference type="STRING" id="1121457.SAMN02745161_0813"/>
<dbReference type="GO" id="GO:0016020">
    <property type="term" value="C:membrane"/>
    <property type="evidence" value="ECO:0007669"/>
    <property type="project" value="InterPro"/>
</dbReference>
<dbReference type="InterPro" id="IPR017896">
    <property type="entry name" value="4Fe4S_Fe-S-bd"/>
</dbReference>
<organism evidence="3 4">
    <name type="scientific">Halodesulfovibrio marinisediminis DSM 17456</name>
    <dbReference type="NCBI Taxonomy" id="1121457"/>
    <lineage>
        <taxon>Bacteria</taxon>
        <taxon>Pseudomonadati</taxon>
        <taxon>Thermodesulfobacteriota</taxon>
        <taxon>Desulfovibrionia</taxon>
        <taxon>Desulfovibrionales</taxon>
        <taxon>Desulfovibrionaceae</taxon>
        <taxon>Halodesulfovibrio</taxon>
    </lineage>
</organism>
<feature type="transmembrane region" description="Helical" evidence="1">
    <location>
        <begin position="205"/>
        <end position="231"/>
    </location>
</feature>
<accession>A0A1N6E9R7</accession>
<reference evidence="4" key="1">
    <citation type="submission" date="2016-11" db="EMBL/GenBank/DDBJ databases">
        <authorList>
            <person name="Varghese N."/>
            <person name="Submissions S."/>
        </authorList>
    </citation>
    <scope>NUCLEOTIDE SEQUENCE [LARGE SCALE GENOMIC DNA]</scope>
    <source>
        <strain evidence="4">DSM 17456</strain>
    </source>
</reference>
<keyword evidence="1" id="KW-0472">Membrane</keyword>
<dbReference type="SMART" id="SM00900">
    <property type="entry name" value="FMN_bind"/>
    <property type="match status" value="1"/>
</dbReference>
<evidence type="ECO:0000259" key="2">
    <source>
        <dbReference type="SMART" id="SM00900"/>
    </source>
</evidence>
<dbReference type="Proteomes" id="UP000184694">
    <property type="component" value="Unassembled WGS sequence"/>
</dbReference>
<evidence type="ECO:0000313" key="3">
    <source>
        <dbReference type="EMBL" id="SIN79701.1"/>
    </source>
</evidence>
<feature type="transmembrane region" description="Helical" evidence="1">
    <location>
        <begin position="175"/>
        <end position="193"/>
    </location>
</feature>